<dbReference type="Gene3D" id="1.20.140.70">
    <property type="entry name" value="Oligopeptidase f, N-terminal domain"/>
    <property type="match status" value="1"/>
</dbReference>
<keyword evidence="1 6" id="KW-0645">Protease</keyword>
<dbReference type="PANTHER" id="PTHR11804">
    <property type="entry name" value="PROTEASE M3 THIMET OLIGOPEPTIDASE-RELATED"/>
    <property type="match status" value="1"/>
</dbReference>
<keyword evidence="3 6" id="KW-0378">Hydrolase</keyword>
<comment type="cofactor">
    <cofactor evidence="6">
        <name>Zn(2+)</name>
        <dbReference type="ChEBI" id="CHEBI:29105"/>
    </cofactor>
    <text evidence="6">Binds 1 zinc ion.</text>
</comment>
<keyword evidence="2 6" id="KW-0479">Metal-binding</keyword>
<dbReference type="InterPro" id="IPR045090">
    <property type="entry name" value="Pept_M3A_M3B"/>
</dbReference>
<evidence type="ECO:0000256" key="5">
    <source>
        <dbReference type="ARBA" id="ARBA00023049"/>
    </source>
</evidence>
<comment type="function">
    <text evidence="6">Has oligopeptidase activity and degrades a variety of small bioactive peptides.</text>
</comment>
<dbReference type="InterPro" id="IPR001567">
    <property type="entry name" value="Pept_M3A_M3B_dom"/>
</dbReference>
<dbReference type="Proteomes" id="UP001589838">
    <property type="component" value="Unassembled WGS sequence"/>
</dbReference>
<dbReference type="Pfam" id="PF01432">
    <property type="entry name" value="Peptidase_M3"/>
    <property type="match status" value="1"/>
</dbReference>
<accession>A0ABV6KAX4</accession>
<evidence type="ECO:0000256" key="3">
    <source>
        <dbReference type="ARBA" id="ARBA00022801"/>
    </source>
</evidence>
<reference evidence="9 10" key="1">
    <citation type="submission" date="2024-09" db="EMBL/GenBank/DDBJ databases">
        <authorList>
            <person name="Sun Q."/>
            <person name="Mori K."/>
        </authorList>
    </citation>
    <scope>NUCLEOTIDE SEQUENCE [LARGE SCALE GENOMIC DNA]</scope>
    <source>
        <strain evidence="9 10">NCAIM B.02610</strain>
    </source>
</reference>
<dbReference type="EC" id="3.4.24.-" evidence="6"/>
<keyword evidence="4 6" id="KW-0862">Zinc</keyword>
<evidence type="ECO:0000313" key="9">
    <source>
        <dbReference type="EMBL" id="MFC0470087.1"/>
    </source>
</evidence>
<dbReference type="InterPro" id="IPR004438">
    <property type="entry name" value="Peptidase_M3B"/>
</dbReference>
<sequence>MTTYKSRKDVPVSETWNLADIYEELSQWEADLQSVEERTQKLKAFDGNINDAQSLYDYLILSEETGYTYKKLYVYTMFQVDLDTRDTKAQSLQDRAKQLGVKLSSATSFFMPFLLSLDESTLKGYIKEVKGLTYFEEDLLESYRYKKHVLPKEKEEVLSELGEALSAPSNTFGMINNADIKFGDVTTKDGETVELTRGMYSKLIEDDNREVRQEAYKAYYKPYVQLNNTIASTLSSAIKNNVTLSKMRHYPSALEKSLFSDMVPKEVYDNLIEATKANIEPLHRYTKIRKQTLGLDELRQYDLNVPLVKDVKEEISFDEAYETMLKSLAPLGEEYVETLKGFKEKRYFDVRETPGKRSGAYNLGLYGVHPFVLLNHQDDLDSLFTLVHECGHAMHSWYSSNHQPQISAGYSIFVAEVASTVNEVLLIRYLLKHTEDEKMKKHLLNHFIDSFRGTLFTQVMFSEFEKITHEKAEKGEPLNAEVFNEVYETIFREFNGDEIVFDEEVKYGWSRIPHFYRPFYVYKYATGYASAIQIADQLLEGKPETLENYLTFLKSGSSDYPLELLQATGVDLTKPEPIRNALAIFGELVDEFSNL</sequence>
<evidence type="ECO:0000256" key="2">
    <source>
        <dbReference type="ARBA" id="ARBA00022723"/>
    </source>
</evidence>
<protein>
    <recommendedName>
        <fullName evidence="6">Oligopeptidase F</fullName>
        <ecNumber evidence="6">3.4.24.-</ecNumber>
    </recommendedName>
</protein>
<dbReference type="InterPro" id="IPR013647">
    <property type="entry name" value="OligopepF_N_dom"/>
</dbReference>
<evidence type="ECO:0000313" key="10">
    <source>
        <dbReference type="Proteomes" id="UP001589838"/>
    </source>
</evidence>
<feature type="domain" description="Peptidase M3A/M3B catalytic" evidence="7">
    <location>
        <begin position="203"/>
        <end position="583"/>
    </location>
</feature>
<evidence type="ECO:0000259" key="7">
    <source>
        <dbReference type="Pfam" id="PF01432"/>
    </source>
</evidence>
<evidence type="ECO:0000259" key="8">
    <source>
        <dbReference type="Pfam" id="PF08439"/>
    </source>
</evidence>
<keyword evidence="5 6" id="KW-0482">Metalloprotease</keyword>
<organism evidence="9 10">
    <name type="scientific">Halalkalibacter kiskunsagensis</name>
    <dbReference type="NCBI Taxonomy" id="1548599"/>
    <lineage>
        <taxon>Bacteria</taxon>
        <taxon>Bacillati</taxon>
        <taxon>Bacillota</taxon>
        <taxon>Bacilli</taxon>
        <taxon>Bacillales</taxon>
        <taxon>Bacillaceae</taxon>
        <taxon>Halalkalibacter</taxon>
    </lineage>
</organism>
<dbReference type="RefSeq" id="WP_335961358.1">
    <property type="nucleotide sequence ID" value="NZ_JAXBLX010000016.1"/>
</dbReference>
<dbReference type="Pfam" id="PF08439">
    <property type="entry name" value="Peptidase_M3_N"/>
    <property type="match status" value="1"/>
</dbReference>
<comment type="caution">
    <text evidence="9">The sequence shown here is derived from an EMBL/GenBank/DDBJ whole genome shotgun (WGS) entry which is preliminary data.</text>
</comment>
<dbReference type="SUPFAM" id="SSF55486">
    <property type="entry name" value="Metalloproteases ('zincins'), catalytic domain"/>
    <property type="match status" value="1"/>
</dbReference>
<comment type="similarity">
    <text evidence="6">Belongs to the peptidase M3B family.</text>
</comment>
<feature type="domain" description="Oligopeptidase F N-terminal" evidence="8">
    <location>
        <begin position="114"/>
        <end position="182"/>
    </location>
</feature>
<dbReference type="Gene3D" id="1.10.1370.20">
    <property type="entry name" value="Oligoendopeptidase f, C-terminal domain"/>
    <property type="match status" value="1"/>
</dbReference>
<name>A0ABV6KAX4_9BACI</name>
<evidence type="ECO:0000256" key="1">
    <source>
        <dbReference type="ARBA" id="ARBA00022670"/>
    </source>
</evidence>
<dbReference type="CDD" id="cd09608">
    <property type="entry name" value="M3B_PepF"/>
    <property type="match status" value="1"/>
</dbReference>
<dbReference type="EMBL" id="JBHLUX010000017">
    <property type="protein sequence ID" value="MFC0470087.1"/>
    <property type="molecule type" value="Genomic_DNA"/>
</dbReference>
<evidence type="ECO:0000256" key="4">
    <source>
        <dbReference type="ARBA" id="ARBA00022833"/>
    </source>
</evidence>
<dbReference type="InterPro" id="IPR042088">
    <property type="entry name" value="OligoPept_F_C"/>
</dbReference>
<evidence type="ECO:0000256" key="6">
    <source>
        <dbReference type="RuleBase" id="RU368091"/>
    </source>
</evidence>
<dbReference type="Gene3D" id="1.10.287.830">
    <property type="entry name" value="putative peptidase helix hairpin domain like"/>
    <property type="match status" value="1"/>
</dbReference>
<dbReference type="NCBIfam" id="TIGR00181">
    <property type="entry name" value="pepF"/>
    <property type="match status" value="1"/>
</dbReference>
<dbReference type="PANTHER" id="PTHR11804:SF84">
    <property type="entry name" value="SACCHAROLYSIN"/>
    <property type="match status" value="1"/>
</dbReference>
<gene>
    <name evidence="9" type="primary">pepF</name>
    <name evidence="9" type="ORF">ACFFHM_06015</name>
</gene>
<proteinExistence type="inferred from homology"/>
<keyword evidence="10" id="KW-1185">Reference proteome</keyword>